<evidence type="ECO:0000256" key="3">
    <source>
        <dbReference type="ARBA" id="ARBA00023235"/>
    </source>
</evidence>
<dbReference type="PANTHER" id="PTHR45625">
    <property type="entry name" value="PEPTIDYL-PROLYL CIS-TRANS ISOMERASE-RELATED"/>
    <property type="match status" value="1"/>
</dbReference>
<gene>
    <name evidence="6" type="ORF">HPS56_10130</name>
</gene>
<sequence length="244" mass="27178">MRVKIITTLGDIVVRLYDETPLHRDNFVKLVKEGYYNGTVFHRVIRDFMIQGGDPDSKNAPAGKMLGAGGPGYTVDAEIKEGLCHKRGALAAARQGDDVNPERKSSGSQFYIVWGQVFNEGQIRQLAKQMRMQQIQQAFNTLVSQHRAEIMQLRRERNREALQDLQDRLTAEAEAEVKVAGGGLTEEQKVLYTTVGGTPHLDGQYTVFGEVESGIEIVGMIQQVTTGNGDRPVDDIRMEMVLVE</sequence>
<dbReference type="PROSITE" id="PS00170">
    <property type="entry name" value="CSA_PPIASE_1"/>
    <property type="match status" value="1"/>
</dbReference>
<dbReference type="Gene3D" id="2.40.100.10">
    <property type="entry name" value="Cyclophilin-like"/>
    <property type="match status" value="2"/>
</dbReference>
<dbReference type="RefSeq" id="WP_172276105.1">
    <property type="nucleotide sequence ID" value="NZ_CASGMU010000010.1"/>
</dbReference>
<keyword evidence="3 4" id="KW-0413">Isomerase</keyword>
<dbReference type="PANTHER" id="PTHR45625:SF4">
    <property type="entry name" value="PEPTIDYLPROLYL ISOMERASE DOMAIN AND WD REPEAT-CONTAINING PROTEIN 1"/>
    <property type="match status" value="1"/>
</dbReference>
<dbReference type="InterPro" id="IPR020892">
    <property type="entry name" value="Cyclophilin-type_PPIase_CS"/>
</dbReference>
<organism evidence="6 7">
    <name type="scientific">Xylanibacter muris</name>
    <dbReference type="NCBI Taxonomy" id="2736290"/>
    <lineage>
        <taxon>Bacteria</taxon>
        <taxon>Pseudomonadati</taxon>
        <taxon>Bacteroidota</taxon>
        <taxon>Bacteroidia</taxon>
        <taxon>Bacteroidales</taxon>
        <taxon>Prevotellaceae</taxon>
        <taxon>Xylanibacter</taxon>
    </lineage>
</organism>
<dbReference type="PRINTS" id="PR00153">
    <property type="entry name" value="CSAPPISMRASE"/>
</dbReference>
<evidence type="ECO:0000256" key="4">
    <source>
        <dbReference type="RuleBase" id="RU363019"/>
    </source>
</evidence>
<evidence type="ECO:0000313" key="7">
    <source>
        <dbReference type="Proteomes" id="UP000714420"/>
    </source>
</evidence>
<dbReference type="EC" id="5.2.1.8" evidence="4"/>
<dbReference type="InterPro" id="IPR044666">
    <property type="entry name" value="Cyclophilin_A-like"/>
</dbReference>
<dbReference type="EMBL" id="JABKKF010000009">
    <property type="protein sequence ID" value="NPD92690.1"/>
    <property type="molecule type" value="Genomic_DNA"/>
</dbReference>
<evidence type="ECO:0000313" key="6">
    <source>
        <dbReference type="EMBL" id="NPD92690.1"/>
    </source>
</evidence>
<evidence type="ECO:0000256" key="2">
    <source>
        <dbReference type="ARBA" id="ARBA00023110"/>
    </source>
</evidence>
<keyword evidence="2 4" id="KW-0697">Rotamase</keyword>
<reference evidence="6 7" key="1">
    <citation type="submission" date="2020-05" db="EMBL/GenBank/DDBJ databases">
        <title>Distinct polysaccharide utilization as determinants for interspecies competition between intestinal Prevotella spp.</title>
        <authorList>
            <person name="Galvez E.J.C."/>
            <person name="Iljazovic A."/>
            <person name="Strowig T."/>
        </authorList>
    </citation>
    <scope>NUCLEOTIDE SEQUENCE [LARGE SCALE GENOMIC DNA]</scope>
    <source>
        <strain evidence="6 7">PMUR</strain>
    </source>
</reference>
<comment type="catalytic activity">
    <reaction evidence="4">
        <text>[protein]-peptidylproline (omega=180) = [protein]-peptidylproline (omega=0)</text>
        <dbReference type="Rhea" id="RHEA:16237"/>
        <dbReference type="Rhea" id="RHEA-COMP:10747"/>
        <dbReference type="Rhea" id="RHEA-COMP:10748"/>
        <dbReference type="ChEBI" id="CHEBI:83833"/>
        <dbReference type="ChEBI" id="CHEBI:83834"/>
        <dbReference type="EC" id="5.2.1.8"/>
    </reaction>
</comment>
<evidence type="ECO:0000259" key="5">
    <source>
        <dbReference type="PROSITE" id="PS50072"/>
    </source>
</evidence>
<dbReference type="InterPro" id="IPR002130">
    <property type="entry name" value="Cyclophilin-type_PPIase_dom"/>
</dbReference>
<dbReference type="InterPro" id="IPR029000">
    <property type="entry name" value="Cyclophilin-like_dom_sf"/>
</dbReference>
<name>A0ABX2ANI0_9BACT</name>
<comment type="caution">
    <text evidence="6">The sequence shown here is derived from an EMBL/GenBank/DDBJ whole genome shotgun (WGS) entry which is preliminary data.</text>
</comment>
<dbReference type="PROSITE" id="PS50072">
    <property type="entry name" value="CSA_PPIASE_2"/>
    <property type="match status" value="1"/>
</dbReference>
<keyword evidence="7" id="KW-1185">Reference proteome</keyword>
<dbReference type="GO" id="GO:0016853">
    <property type="term" value="F:isomerase activity"/>
    <property type="evidence" value="ECO:0007669"/>
    <property type="project" value="UniProtKB-KW"/>
</dbReference>
<accession>A0ABX2ANI0</accession>
<dbReference type="SUPFAM" id="SSF50891">
    <property type="entry name" value="Cyclophilin-like"/>
    <property type="match status" value="2"/>
</dbReference>
<evidence type="ECO:0000256" key="1">
    <source>
        <dbReference type="ARBA" id="ARBA00007365"/>
    </source>
</evidence>
<feature type="domain" description="PPIase cyclophilin-type" evidence="5">
    <location>
        <begin position="7"/>
        <end position="243"/>
    </location>
</feature>
<dbReference type="Proteomes" id="UP000714420">
    <property type="component" value="Unassembled WGS sequence"/>
</dbReference>
<dbReference type="CDD" id="cd00317">
    <property type="entry name" value="cyclophilin"/>
    <property type="match status" value="1"/>
</dbReference>
<comment type="function">
    <text evidence="4">PPIases accelerate the folding of proteins. It catalyzes the cis-trans isomerization of proline imidic peptide bonds in oligopeptides.</text>
</comment>
<protein>
    <recommendedName>
        <fullName evidence="4">Peptidyl-prolyl cis-trans isomerase</fullName>
        <shortName evidence="4">PPIase</shortName>
        <ecNumber evidence="4">5.2.1.8</ecNumber>
    </recommendedName>
</protein>
<proteinExistence type="inferred from homology"/>
<comment type="similarity">
    <text evidence="1 4">Belongs to the cyclophilin-type PPIase family.</text>
</comment>
<dbReference type="Pfam" id="PF00160">
    <property type="entry name" value="Pro_isomerase"/>
    <property type="match status" value="2"/>
</dbReference>